<accession>A0A9N9KNN8</accession>
<keyword evidence="2" id="KW-1185">Reference proteome</keyword>
<comment type="caution">
    <text evidence="1">The sequence shown here is derived from an EMBL/GenBank/DDBJ whole genome shotgun (WGS) entry which is preliminary data.</text>
</comment>
<name>A0A9N9KNN8_9HELO</name>
<sequence>MSRKKSNEAGTWGFVCVRRRPAVESTLKVKELEEIIHRHDVALFQRKTVKRHGADFQIGRVGGFIDHIETNPLYDSMTYDVGFPSGRRPALVSKTLLFIGKRLCSQSGTAVLDS</sequence>
<protein>
    <submittedName>
        <fullName evidence="1">Uncharacterized protein</fullName>
    </submittedName>
</protein>
<organism evidence="1 2">
    <name type="scientific">Hymenoscyphus fraxineus</name>
    <dbReference type="NCBI Taxonomy" id="746836"/>
    <lineage>
        <taxon>Eukaryota</taxon>
        <taxon>Fungi</taxon>
        <taxon>Dikarya</taxon>
        <taxon>Ascomycota</taxon>
        <taxon>Pezizomycotina</taxon>
        <taxon>Leotiomycetes</taxon>
        <taxon>Helotiales</taxon>
        <taxon>Helotiaceae</taxon>
        <taxon>Hymenoscyphus</taxon>
    </lineage>
</organism>
<proteinExistence type="predicted"/>
<reference evidence="1" key="1">
    <citation type="submission" date="2021-07" db="EMBL/GenBank/DDBJ databases">
        <authorList>
            <person name="Durling M."/>
        </authorList>
    </citation>
    <scope>NUCLEOTIDE SEQUENCE</scope>
</reference>
<gene>
    <name evidence="1" type="ORF">HYFRA_00006967</name>
</gene>
<dbReference type="OrthoDB" id="10389329at2759"/>
<evidence type="ECO:0000313" key="1">
    <source>
        <dbReference type="EMBL" id="CAG8950471.1"/>
    </source>
</evidence>
<evidence type="ECO:0000313" key="2">
    <source>
        <dbReference type="Proteomes" id="UP000696280"/>
    </source>
</evidence>
<dbReference type="EMBL" id="CAJVRL010000037">
    <property type="protein sequence ID" value="CAG8950471.1"/>
    <property type="molecule type" value="Genomic_DNA"/>
</dbReference>
<dbReference type="Proteomes" id="UP000696280">
    <property type="component" value="Unassembled WGS sequence"/>
</dbReference>
<dbReference type="AlphaFoldDB" id="A0A9N9KNN8"/>